<dbReference type="InterPro" id="IPR059226">
    <property type="entry name" value="Choice_anch_Q_dom"/>
</dbReference>
<dbReference type="SMART" id="SM00710">
    <property type="entry name" value="PbH1"/>
    <property type="match status" value="6"/>
</dbReference>
<accession>A0ABY7T3E5</accession>
<dbReference type="SUPFAM" id="SSF51126">
    <property type="entry name" value="Pectin lyase-like"/>
    <property type="match status" value="1"/>
</dbReference>
<gene>
    <name evidence="1" type="ORF">PQO05_18445</name>
</gene>
<dbReference type="Proteomes" id="UP001216139">
    <property type="component" value="Chromosome"/>
</dbReference>
<sequence>MTLQGYSTNYYVNEKNSNNKSNGLTPVKAFRNIQDAAHKTRPGDTVFVMGGNYTNTCPACNVLDITNSGSKSKYIVFINYPNQHPKLSFNGWAGISINSGVSYVKVIGFEVVGNNAKVTLAKALVQPQSCANKKGEFDPLYNGNGITISGSGKKHAHHIVIENNIVHDCGGGGIGASHADYITISGNAVYNSSWYTVFGTSGIALYQFYNYDNAKGYHNFISGNKCYNNKSLVPWIRQCAITDGNGIIIDDFRNKQNGSNLGDYHGRTLIENNICWYNGGTGIHTFQSDHVDIINNTAYCNSQTKELNAGQILSGLGDGNRIINNILVSDSENVINSNFHNTNLTYENNLHYNISHPGKEEIAVSSSTCINGLNPGFMYPANNLKADFRITKNSPAIHHGNTNVYSNDDYLGNKRAQNHNADIGAYEN</sequence>
<dbReference type="EMBL" id="CP117167">
    <property type="protein sequence ID" value="WCT10720.1"/>
    <property type="molecule type" value="Genomic_DNA"/>
</dbReference>
<protein>
    <submittedName>
        <fullName evidence="1">Right-handed parallel beta-helix repeat-containing protein</fullName>
    </submittedName>
</protein>
<proteinExistence type="predicted"/>
<dbReference type="InterPro" id="IPR012334">
    <property type="entry name" value="Pectin_lyas_fold"/>
</dbReference>
<dbReference type="RefSeq" id="WP_273628912.1">
    <property type="nucleotide sequence ID" value="NZ_CP117167.1"/>
</dbReference>
<evidence type="ECO:0000313" key="2">
    <source>
        <dbReference type="Proteomes" id="UP001216139"/>
    </source>
</evidence>
<dbReference type="InterPro" id="IPR011050">
    <property type="entry name" value="Pectin_lyase_fold/virulence"/>
</dbReference>
<dbReference type="NCBIfam" id="NF041518">
    <property type="entry name" value="choice_anch_Q"/>
    <property type="match status" value="1"/>
</dbReference>
<reference evidence="1 2" key="1">
    <citation type="submission" date="2023-02" db="EMBL/GenBank/DDBJ databases">
        <title>Genome sequence of Mucilaginibacter jinjuensis strain KACC 16571.</title>
        <authorList>
            <person name="Kim S."/>
            <person name="Heo J."/>
            <person name="Kwon S.-W."/>
        </authorList>
    </citation>
    <scope>NUCLEOTIDE SEQUENCE [LARGE SCALE GENOMIC DNA]</scope>
    <source>
        <strain evidence="1 2">KACC 16571</strain>
    </source>
</reference>
<dbReference type="Gene3D" id="2.160.20.10">
    <property type="entry name" value="Single-stranded right-handed beta-helix, Pectin lyase-like"/>
    <property type="match status" value="1"/>
</dbReference>
<dbReference type="InterPro" id="IPR006626">
    <property type="entry name" value="PbH1"/>
</dbReference>
<keyword evidence="2" id="KW-1185">Reference proteome</keyword>
<name>A0ABY7T3E5_9SPHI</name>
<evidence type="ECO:0000313" key="1">
    <source>
        <dbReference type="EMBL" id="WCT10720.1"/>
    </source>
</evidence>
<organism evidence="1 2">
    <name type="scientific">Mucilaginibacter jinjuensis</name>
    <dbReference type="NCBI Taxonomy" id="1176721"/>
    <lineage>
        <taxon>Bacteria</taxon>
        <taxon>Pseudomonadati</taxon>
        <taxon>Bacteroidota</taxon>
        <taxon>Sphingobacteriia</taxon>
        <taxon>Sphingobacteriales</taxon>
        <taxon>Sphingobacteriaceae</taxon>
        <taxon>Mucilaginibacter</taxon>
    </lineage>
</organism>